<evidence type="ECO:0000313" key="8">
    <source>
        <dbReference type="EMBL" id="AET38732.1"/>
    </source>
</evidence>
<evidence type="ECO:0000256" key="5">
    <source>
        <dbReference type="ARBA" id="ARBA00022490"/>
    </source>
</evidence>
<keyword evidence="5" id="KW-0963">Cytoplasm</keyword>
<feature type="region of interest" description="Disordered" evidence="7">
    <location>
        <begin position="208"/>
        <end position="229"/>
    </location>
</feature>
<dbReference type="OMA" id="NSCIIIW"/>
<keyword evidence="6" id="KW-0539">Nucleus</keyword>
<dbReference type="Pfam" id="PF03517">
    <property type="entry name" value="Voldacs"/>
    <property type="match status" value="1"/>
</dbReference>
<dbReference type="STRING" id="931890.G8JRG3"/>
<evidence type="ECO:0000256" key="1">
    <source>
        <dbReference type="ARBA" id="ARBA00004123"/>
    </source>
</evidence>
<dbReference type="HOGENOM" id="CLU_073622_0_0_1"/>
<dbReference type="EMBL" id="CP002499">
    <property type="protein sequence ID" value="AET38732.1"/>
    <property type="molecule type" value="Genomic_DNA"/>
</dbReference>
<evidence type="ECO:0000256" key="3">
    <source>
        <dbReference type="ARBA" id="ARBA00006172"/>
    </source>
</evidence>
<keyword evidence="9" id="KW-1185">Reference proteome</keyword>
<dbReference type="GO" id="GO:0005634">
    <property type="term" value="C:nucleus"/>
    <property type="evidence" value="ECO:0007669"/>
    <property type="project" value="UniProtKB-SubCell"/>
</dbReference>
<dbReference type="InterPro" id="IPR039924">
    <property type="entry name" value="ICln/Lot5/Saf5"/>
</dbReference>
<name>G8JRG3_ERECY</name>
<gene>
    <name evidence="8" type="ordered locus">Ecym_3238</name>
</gene>
<evidence type="ECO:0000256" key="2">
    <source>
        <dbReference type="ARBA" id="ARBA00004496"/>
    </source>
</evidence>
<dbReference type="FunCoup" id="G8JRG3">
    <property type="interactions" value="42"/>
</dbReference>
<dbReference type="InParanoid" id="G8JRG3"/>
<dbReference type="KEGG" id="erc:Ecym_3238"/>
<evidence type="ECO:0000256" key="4">
    <source>
        <dbReference type="ARBA" id="ARBA00015935"/>
    </source>
</evidence>
<dbReference type="RefSeq" id="XP_003645549.1">
    <property type="nucleotide sequence ID" value="XM_003645501.1"/>
</dbReference>
<feature type="compositionally biased region" description="Basic and acidic residues" evidence="7">
    <location>
        <begin position="305"/>
        <end position="320"/>
    </location>
</feature>
<reference evidence="9" key="1">
    <citation type="journal article" date="2012" name="G3 (Bethesda)">
        <title>Pichia sorbitophila, an interspecies yeast hybrid reveals early steps of genome resolution following polyploidization.</title>
        <authorList>
            <person name="Leh Louis V."/>
            <person name="Despons L."/>
            <person name="Friedrich A."/>
            <person name="Martin T."/>
            <person name="Durrens P."/>
            <person name="Casaregola S."/>
            <person name="Neuveglise C."/>
            <person name="Fairhead C."/>
            <person name="Marck C."/>
            <person name="Cruz J.A."/>
            <person name="Straub M.L."/>
            <person name="Kugler V."/>
            <person name="Sacerdot C."/>
            <person name="Uzunov Z."/>
            <person name="Thierry A."/>
            <person name="Weiss S."/>
            <person name="Bleykasten C."/>
            <person name="De Montigny J."/>
            <person name="Jacques N."/>
            <person name="Jung P."/>
            <person name="Lemaire M."/>
            <person name="Mallet S."/>
            <person name="Morel G."/>
            <person name="Richard G.F."/>
            <person name="Sarkar A."/>
            <person name="Savel G."/>
            <person name="Schacherer J."/>
            <person name="Seret M.L."/>
            <person name="Talla E."/>
            <person name="Samson G."/>
            <person name="Jubin C."/>
            <person name="Poulain J."/>
            <person name="Vacherie B."/>
            <person name="Barbe V."/>
            <person name="Pelletier E."/>
            <person name="Sherman D.J."/>
            <person name="Westhof E."/>
            <person name="Weissenbach J."/>
            <person name="Baret P.V."/>
            <person name="Wincker P."/>
            <person name="Gaillardin C."/>
            <person name="Dujon B."/>
            <person name="Souciet J.L."/>
        </authorList>
    </citation>
    <scope>NUCLEOTIDE SEQUENCE [LARGE SCALE GENOMIC DNA]</scope>
    <source>
        <strain evidence="9">CBS 270.75 / DBVPG 7215 / KCTC 17166 / NRRL Y-17582</strain>
    </source>
</reference>
<comment type="similarity">
    <text evidence="3">Belongs to the LOT5 family.</text>
</comment>
<dbReference type="OrthoDB" id="19714at2759"/>
<evidence type="ECO:0000256" key="7">
    <source>
        <dbReference type="SAM" id="MobiDB-lite"/>
    </source>
</evidence>
<feature type="compositionally biased region" description="Polar residues" evidence="7">
    <location>
        <begin position="215"/>
        <end position="229"/>
    </location>
</feature>
<comment type="subcellular location">
    <subcellularLocation>
        <location evidence="2">Cytoplasm</location>
    </subcellularLocation>
    <subcellularLocation>
        <location evidence="1">Nucleus</location>
    </subcellularLocation>
</comment>
<evidence type="ECO:0000256" key="6">
    <source>
        <dbReference type="ARBA" id="ARBA00023242"/>
    </source>
</evidence>
<protein>
    <recommendedName>
        <fullName evidence="4">Protein LOT5</fullName>
    </recommendedName>
</protein>
<evidence type="ECO:0000313" key="9">
    <source>
        <dbReference type="Proteomes" id="UP000006790"/>
    </source>
</evidence>
<dbReference type="eggNOG" id="ENOG502RY1I">
    <property type="taxonomic scope" value="Eukaryota"/>
</dbReference>
<proteinExistence type="inferred from homology"/>
<accession>G8JRG3</accession>
<dbReference type="Proteomes" id="UP000006790">
    <property type="component" value="Chromosome 3"/>
</dbReference>
<dbReference type="AlphaFoldDB" id="G8JRG3"/>
<dbReference type="GO" id="GO:0005737">
    <property type="term" value="C:cytoplasm"/>
    <property type="evidence" value="ECO:0007669"/>
    <property type="project" value="UniProtKB-SubCell"/>
</dbReference>
<organism evidence="8 9">
    <name type="scientific">Eremothecium cymbalariae (strain CBS 270.75 / DBVPG 7215 / KCTC 17166 / NRRL Y-17582)</name>
    <name type="common">Yeast</name>
    <dbReference type="NCBI Taxonomy" id="931890"/>
    <lineage>
        <taxon>Eukaryota</taxon>
        <taxon>Fungi</taxon>
        <taxon>Dikarya</taxon>
        <taxon>Ascomycota</taxon>
        <taxon>Saccharomycotina</taxon>
        <taxon>Saccharomycetes</taxon>
        <taxon>Saccharomycetales</taxon>
        <taxon>Saccharomycetaceae</taxon>
        <taxon>Eremothecium</taxon>
    </lineage>
</organism>
<feature type="region of interest" description="Disordered" evidence="7">
    <location>
        <begin position="299"/>
        <end position="320"/>
    </location>
</feature>
<dbReference type="GeneID" id="11468828"/>
<sequence>MAHLACRNNVGCEIVATKPTVENVIPYVHYQQTQPRLKGVHLLQQNELPILYGGGRDFLFGLFHTECYKNSEAAELFILNTCIVIWLSSLNCGLQIPYQCVVYHAVKETDDPNLPEGHRLELVITVQRDDVVNHFFPNTAASELYTMSSVELVLRPKYANYDRHYNDDMEQLFIFRGFGLNRGDTMVTNCNKAIANCMDFYLIEDDDEEDEHTSTNRNTNSIQDENQVNIDENPLHIYTGLANLANDPSAFASAYANRGNADDLDDDVTISSLSNDGTDASMSLQFDTGLQIAGKKKIRSDDDDSMHYHYHTLDKRPRDR</sequence>